<organism evidence="1 2">
    <name type="scientific">Marinobacter nitratireducens</name>
    <dbReference type="NCBI Taxonomy" id="1137280"/>
    <lineage>
        <taxon>Bacteria</taxon>
        <taxon>Pseudomonadati</taxon>
        <taxon>Pseudomonadota</taxon>
        <taxon>Gammaproteobacteria</taxon>
        <taxon>Pseudomonadales</taxon>
        <taxon>Marinobacteraceae</taxon>
        <taxon>Marinobacter</taxon>
    </lineage>
</organism>
<name>A0A072MYL0_9GAMM</name>
<dbReference type="STRING" id="1137280.D777_00303"/>
<evidence type="ECO:0000313" key="1">
    <source>
        <dbReference type="EMBL" id="KEF29798.1"/>
    </source>
</evidence>
<gene>
    <name evidence="1" type="ORF">D777_00303</name>
</gene>
<reference evidence="1 2" key="1">
    <citation type="submission" date="2012-12" db="EMBL/GenBank/DDBJ databases">
        <title>Genome assembly of Marinobacter sp. AK21.</title>
        <authorList>
            <person name="Khatri I."/>
            <person name="Kumar R."/>
            <person name="Vaidya B."/>
            <person name="Subramanian S."/>
            <person name="Pinnaka A."/>
        </authorList>
    </citation>
    <scope>NUCLEOTIDE SEQUENCE [LARGE SCALE GENOMIC DNA]</scope>
    <source>
        <strain evidence="1 2">AK21</strain>
    </source>
</reference>
<dbReference type="EMBL" id="ANIE01000010">
    <property type="protein sequence ID" value="KEF29798.1"/>
    <property type="molecule type" value="Genomic_DNA"/>
</dbReference>
<dbReference type="AlphaFoldDB" id="A0A072MYL0"/>
<evidence type="ECO:0000313" key="2">
    <source>
        <dbReference type="Proteomes" id="UP000035057"/>
    </source>
</evidence>
<dbReference type="Proteomes" id="UP000035057">
    <property type="component" value="Unassembled WGS sequence"/>
</dbReference>
<comment type="caution">
    <text evidence="1">The sequence shown here is derived from an EMBL/GenBank/DDBJ whole genome shotgun (WGS) entry which is preliminary data.</text>
</comment>
<proteinExistence type="predicted"/>
<keyword evidence="2" id="KW-1185">Reference proteome</keyword>
<sequence>MVNTRGDAEEGPTVNRKASLVCDISKSLPALPASAAC</sequence>
<dbReference type="PATRIC" id="fig|1137280.3.peg.3452"/>
<protein>
    <submittedName>
        <fullName evidence="1">Uncharacterized protein</fullName>
    </submittedName>
</protein>
<accession>A0A072MYL0</accession>